<dbReference type="PANTHER" id="PTHR31974">
    <property type="entry name" value="BIOGENESIS OF LYSOSOME-RELATED ORGANELLES COMPLEX 1 SUBUNIT 3"/>
    <property type="match status" value="1"/>
</dbReference>
<dbReference type="OrthoDB" id="7778252at2759"/>
<gene>
    <name evidence="3" type="primary">Blos3</name>
    <name evidence="3" type="ORF">Bhyg_14934</name>
</gene>
<evidence type="ECO:0000313" key="4">
    <source>
        <dbReference type="Proteomes" id="UP001151699"/>
    </source>
</evidence>
<evidence type="ECO:0000313" key="3">
    <source>
        <dbReference type="EMBL" id="KAJ6636346.1"/>
    </source>
</evidence>
<dbReference type="InterPro" id="IPR017245">
    <property type="entry name" value="BLOC-1_complex_su-3"/>
</dbReference>
<organism evidence="3 4">
    <name type="scientific">Pseudolycoriella hygida</name>
    <dbReference type="NCBI Taxonomy" id="35572"/>
    <lineage>
        <taxon>Eukaryota</taxon>
        <taxon>Metazoa</taxon>
        <taxon>Ecdysozoa</taxon>
        <taxon>Arthropoda</taxon>
        <taxon>Hexapoda</taxon>
        <taxon>Insecta</taxon>
        <taxon>Pterygota</taxon>
        <taxon>Neoptera</taxon>
        <taxon>Endopterygota</taxon>
        <taxon>Diptera</taxon>
        <taxon>Nematocera</taxon>
        <taxon>Sciaroidea</taxon>
        <taxon>Sciaridae</taxon>
        <taxon>Pseudolycoriella</taxon>
    </lineage>
</organism>
<dbReference type="EMBL" id="WJQU01000004">
    <property type="protein sequence ID" value="KAJ6636346.1"/>
    <property type="molecule type" value="Genomic_DNA"/>
</dbReference>
<proteinExistence type="inferred from homology"/>
<name>A0A9Q0MR17_9DIPT</name>
<protein>
    <recommendedName>
        <fullName evidence="2">Biogenesis of lysosome-related organelles complex 1 subunit 3</fullName>
    </recommendedName>
</protein>
<evidence type="ECO:0000256" key="1">
    <source>
        <dbReference type="ARBA" id="ARBA00008942"/>
    </source>
</evidence>
<comment type="caution">
    <text evidence="3">The sequence shown here is derived from an EMBL/GenBank/DDBJ whole genome shotgun (WGS) entry which is preliminary data.</text>
</comment>
<comment type="similarity">
    <text evidence="1">Belongs to the BLOC1S3 family.</text>
</comment>
<keyword evidence="4" id="KW-1185">Reference proteome</keyword>
<dbReference type="GO" id="GO:0031083">
    <property type="term" value="C:BLOC-1 complex"/>
    <property type="evidence" value="ECO:0007669"/>
    <property type="project" value="TreeGrafter"/>
</dbReference>
<evidence type="ECO:0000256" key="2">
    <source>
        <dbReference type="ARBA" id="ARBA00019581"/>
    </source>
</evidence>
<dbReference type="PANTHER" id="PTHR31974:SF2">
    <property type="entry name" value="BIOGENESIS OF LYSOSOME-RELATED ORGANELLES COMPLEX 1 SUBUNIT 3"/>
    <property type="match status" value="1"/>
</dbReference>
<accession>A0A9Q0MR17</accession>
<dbReference type="Proteomes" id="UP001151699">
    <property type="component" value="Chromosome C"/>
</dbReference>
<sequence>MTFTFAEIASFSNISSVKYVGTQLKPNYSPLASPIRIRTVEESLLHKKLCECNLSLWNSLNSFIQSTVSSTSKKLIATDQLLVQSQVTLQTASKTIKKINDTTVELTSKFKSIVNGNFIPPLTLS</sequence>
<dbReference type="AlphaFoldDB" id="A0A9Q0MR17"/>
<dbReference type="Pfam" id="PF15753">
    <property type="entry name" value="BLOC1S3"/>
    <property type="match status" value="1"/>
</dbReference>
<reference evidence="3" key="1">
    <citation type="submission" date="2022-07" db="EMBL/GenBank/DDBJ databases">
        <authorList>
            <person name="Trinca V."/>
            <person name="Uliana J.V.C."/>
            <person name="Torres T.T."/>
            <person name="Ward R.J."/>
            <person name="Monesi N."/>
        </authorList>
    </citation>
    <scope>NUCLEOTIDE SEQUENCE</scope>
    <source>
        <strain evidence="3">HSMRA1968</strain>
        <tissue evidence="3">Whole embryos</tissue>
    </source>
</reference>